<keyword evidence="13" id="KW-0865">Zymogen</keyword>
<dbReference type="Gene3D" id="3.40.50.200">
    <property type="entry name" value="Peptidase S8/S53 domain"/>
    <property type="match status" value="1"/>
</dbReference>
<dbReference type="SUPFAM" id="SSF52743">
    <property type="entry name" value="Subtilisin-like"/>
    <property type="match status" value="1"/>
</dbReference>
<gene>
    <name evidence="18" type="ORF">FA15DRAFT_650029</name>
</gene>
<dbReference type="InterPro" id="IPR050819">
    <property type="entry name" value="Tripeptidyl-peptidase_I"/>
</dbReference>
<evidence type="ECO:0000256" key="6">
    <source>
        <dbReference type="ARBA" id="ARBA00022670"/>
    </source>
</evidence>
<dbReference type="InterPro" id="IPR000209">
    <property type="entry name" value="Peptidase_S8/S53_dom"/>
</dbReference>
<feature type="active site" description="Charge relay system" evidence="15">
    <location>
        <position position="508"/>
    </location>
</feature>
<dbReference type="SUPFAM" id="SSF54897">
    <property type="entry name" value="Protease propeptides/inhibitors"/>
    <property type="match status" value="1"/>
</dbReference>
<dbReference type="GO" id="GO:0006508">
    <property type="term" value="P:proteolysis"/>
    <property type="evidence" value="ECO:0007669"/>
    <property type="project" value="UniProtKB-KW"/>
</dbReference>
<comment type="subcellular location">
    <subcellularLocation>
        <location evidence="3">Secreted</location>
        <location evidence="3">Extracellular space</location>
    </subcellularLocation>
</comment>
<evidence type="ECO:0000313" key="19">
    <source>
        <dbReference type="Proteomes" id="UP000307440"/>
    </source>
</evidence>
<dbReference type="PROSITE" id="PS00138">
    <property type="entry name" value="SUBTILASE_SER"/>
    <property type="match status" value="1"/>
</dbReference>
<dbReference type="EC" id="3.4.14.10" evidence="4"/>
<evidence type="ECO:0000256" key="4">
    <source>
        <dbReference type="ARBA" id="ARBA00012462"/>
    </source>
</evidence>
<feature type="active site" description="Charge relay system" evidence="15">
    <location>
        <position position="297"/>
    </location>
</feature>
<keyword evidence="19" id="KW-1185">Reference proteome</keyword>
<feature type="chain" id="PRO_5023151825" description="tripeptidyl-peptidase II" evidence="16">
    <location>
        <begin position="17"/>
        <end position="590"/>
    </location>
</feature>
<dbReference type="InterPro" id="IPR023828">
    <property type="entry name" value="Peptidase_S8_Ser-AS"/>
</dbReference>
<proteinExistence type="predicted"/>
<keyword evidence="12" id="KW-0843">Virulence</keyword>
<dbReference type="EMBL" id="ML210453">
    <property type="protein sequence ID" value="TFK17885.1"/>
    <property type="molecule type" value="Genomic_DNA"/>
</dbReference>
<dbReference type="OrthoDB" id="409122at2759"/>
<keyword evidence="6 15" id="KW-0645">Protease</keyword>
<organism evidence="18 19">
    <name type="scientific">Coprinopsis marcescibilis</name>
    <name type="common">Agaric fungus</name>
    <name type="synonym">Psathyrella marcescibilis</name>
    <dbReference type="NCBI Taxonomy" id="230819"/>
    <lineage>
        <taxon>Eukaryota</taxon>
        <taxon>Fungi</taxon>
        <taxon>Dikarya</taxon>
        <taxon>Basidiomycota</taxon>
        <taxon>Agaricomycotina</taxon>
        <taxon>Agaricomycetes</taxon>
        <taxon>Agaricomycetidae</taxon>
        <taxon>Agaricales</taxon>
        <taxon>Agaricineae</taxon>
        <taxon>Psathyrellaceae</taxon>
        <taxon>Coprinopsis</taxon>
    </lineage>
</organism>
<feature type="binding site" evidence="15">
    <location>
        <position position="550"/>
    </location>
    <ligand>
        <name>Ca(2+)</name>
        <dbReference type="ChEBI" id="CHEBI:29108"/>
    </ligand>
</feature>
<feature type="binding site" evidence="15">
    <location>
        <position position="551"/>
    </location>
    <ligand>
        <name>Ca(2+)</name>
        <dbReference type="ChEBI" id="CHEBI:29108"/>
    </ligand>
</feature>
<keyword evidence="14" id="KW-0325">Glycoprotein</keyword>
<dbReference type="Pfam" id="PF09286">
    <property type="entry name" value="Pro-kuma_activ"/>
    <property type="match status" value="1"/>
</dbReference>
<feature type="signal peptide" evidence="16">
    <location>
        <begin position="1"/>
        <end position="16"/>
    </location>
</feature>
<evidence type="ECO:0000256" key="12">
    <source>
        <dbReference type="ARBA" id="ARBA00023026"/>
    </source>
</evidence>
<evidence type="ECO:0000256" key="7">
    <source>
        <dbReference type="ARBA" id="ARBA00022723"/>
    </source>
</evidence>
<comment type="catalytic activity">
    <reaction evidence="1">
        <text>Release of an N-terminal tripeptide from a polypeptide.</text>
        <dbReference type="EC" id="3.4.14.10"/>
    </reaction>
</comment>
<comment type="function">
    <text evidence="2">Secreted tripeptidyl-peptidase which degrades proteins at acidic pHs and is involved in virulence.</text>
</comment>
<evidence type="ECO:0000256" key="16">
    <source>
        <dbReference type="SAM" id="SignalP"/>
    </source>
</evidence>
<reference evidence="18 19" key="1">
    <citation type="journal article" date="2019" name="Nat. Ecol. Evol.">
        <title>Megaphylogeny resolves global patterns of mushroom evolution.</title>
        <authorList>
            <person name="Varga T."/>
            <person name="Krizsan K."/>
            <person name="Foldi C."/>
            <person name="Dima B."/>
            <person name="Sanchez-Garcia M."/>
            <person name="Sanchez-Ramirez S."/>
            <person name="Szollosi G.J."/>
            <person name="Szarkandi J.G."/>
            <person name="Papp V."/>
            <person name="Albert L."/>
            <person name="Andreopoulos W."/>
            <person name="Angelini C."/>
            <person name="Antonin V."/>
            <person name="Barry K.W."/>
            <person name="Bougher N.L."/>
            <person name="Buchanan P."/>
            <person name="Buyck B."/>
            <person name="Bense V."/>
            <person name="Catcheside P."/>
            <person name="Chovatia M."/>
            <person name="Cooper J."/>
            <person name="Damon W."/>
            <person name="Desjardin D."/>
            <person name="Finy P."/>
            <person name="Geml J."/>
            <person name="Haridas S."/>
            <person name="Hughes K."/>
            <person name="Justo A."/>
            <person name="Karasinski D."/>
            <person name="Kautmanova I."/>
            <person name="Kiss B."/>
            <person name="Kocsube S."/>
            <person name="Kotiranta H."/>
            <person name="LaButti K.M."/>
            <person name="Lechner B.E."/>
            <person name="Liimatainen K."/>
            <person name="Lipzen A."/>
            <person name="Lukacs Z."/>
            <person name="Mihaltcheva S."/>
            <person name="Morgado L.N."/>
            <person name="Niskanen T."/>
            <person name="Noordeloos M.E."/>
            <person name="Ohm R.A."/>
            <person name="Ortiz-Santana B."/>
            <person name="Ovrebo C."/>
            <person name="Racz N."/>
            <person name="Riley R."/>
            <person name="Savchenko A."/>
            <person name="Shiryaev A."/>
            <person name="Soop K."/>
            <person name="Spirin V."/>
            <person name="Szebenyi C."/>
            <person name="Tomsovsky M."/>
            <person name="Tulloss R.E."/>
            <person name="Uehling J."/>
            <person name="Grigoriev I.V."/>
            <person name="Vagvolgyi C."/>
            <person name="Papp T."/>
            <person name="Martin F.M."/>
            <person name="Miettinen O."/>
            <person name="Hibbett D.S."/>
            <person name="Nagy L.G."/>
        </authorList>
    </citation>
    <scope>NUCLEOTIDE SEQUENCE [LARGE SCALE GENOMIC DNA]</scope>
    <source>
        <strain evidence="18 19">CBS 121175</strain>
    </source>
</reference>
<sequence>MWLSAVLICVFPVISATPFNRQWEEDMSVRHSWLELPRGWRRLSSPSPNHTFDLHVGLKQHRLDVLISDLLQISDPTHPRYGQHLTKEETEDLVKPHPDTLDAVEDWIISHGINSSRFHYPTGGQDHIDLRVSVAEAERMLNAKYEFYRHKSSGDTILRTMSYSLPRALQPHIDVVSPTTYFGTTRSMRSTSFLQPEVQPLDALEPIVQPISDTVRSSSCDLINTPACLRDLYNTTNYEPQAMDRNRLGIAGYLDQFSNDADLQTFESKFRPEAIGFTVPTVQINGGRNNQTEPGIEANLDVQYGVGISYPTPNVYYSTGGSPPYIADSQTPMNTNEPYLDWLTYILAQPTIPQVITTSYGDDEQTVPVDYATRICNLFVQLGARGTTVFFSSGDFGVGGGDCFKNDGSNRVEFQPGFPASCPFVTAVGGTTHVNPEIGVNFSGGGFSRYFTRPAYQSGPVSQYLVALGDTYAGQFNPNGRAYPDIAAQGTGYQVVVGGHIVSVGGTSASSPTVAAIFSLLNDVRLSQNKSTLGFINPLLYSTAVPGLNDIVSGSNPGCQTDGFTAKEGWDPVTGLGTPNFSRLRSLISG</sequence>
<dbReference type="STRING" id="230819.A0A5C3KCV5"/>
<evidence type="ECO:0000256" key="14">
    <source>
        <dbReference type="ARBA" id="ARBA00023180"/>
    </source>
</evidence>
<evidence type="ECO:0000256" key="8">
    <source>
        <dbReference type="ARBA" id="ARBA00022729"/>
    </source>
</evidence>
<dbReference type="CDD" id="cd11377">
    <property type="entry name" value="Pro-peptidase_S53"/>
    <property type="match status" value="1"/>
</dbReference>
<dbReference type="InterPro" id="IPR030400">
    <property type="entry name" value="Sedolisin_dom"/>
</dbReference>
<keyword evidence="10 15" id="KW-0720">Serine protease</keyword>
<feature type="active site" description="Charge relay system" evidence="15">
    <location>
        <position position="301"/>
    </location>
</feature>
<comment type="cofactor">
    <cofactor evidence="15">
        <name>Ca(2+)</name>
        <dbReference type="ChEBI" id="CHEBI:29108"/>
    </cofactor>
    <text evidence="15">Binds 1 Ca(2+) ion per subunit.</text>
</comment>
<dbReference type="Pfam" id="PF00082">
    <property type="entry name" value="Peptidase_S8"/>
    <property type="match status" value="1"/>
</dbReference>
<evidence type="ECO:0000256" key="15">
    <source>
        <dbReference type="PROSITE-ProRule" id="PRU01032"/>
    </source>
</evidence>
<dbReference type="PANTHER" id="PTHR14218">
    <property type="entry name" value="PROTEASE S8 TRIPEPTIDYL PEPTIDASE I CLN2"/>
    <property type="match status" value="1"/>
</dbReference>
<keyword evidence="5" id="KW-0964">Secreted</keyword>
<dbReference type="Proteomes" id="UP000307440">
    <property type="component" value="Unassembled WGS sequence"/>
</dbReference>
<feature type="binding site" evidence="15">
    <location>
        <position position="569"/>
    </location>
    <ligand>
        <name>Ca(2+)</name>
        <dbReference type="ChEBI" id="CHEBI:29108"/>
    </ligand>
</feature>
<dbReference type="PROSITE" id="PS51695">
    <property type="entry name" value="SEDOLISIN"/>
    <property type="match status" value="1"/>
</dbReference>
<keyword evidence="9 15" id="KW-0378">Hydrolase</keyword>
<evidence type="ECO:0000256" key="5">
    <source>
        <dbReference type="ARBA" id="ARBA00022525"/>
    </source>
</evidence>
<dbReference type="FunFam" id="3.40.50.200:FF:000015">
    <property type="entry name" value="Tripeptidyl peptidase A"/>
    <property type="match status" value="1"/>
</dbReference>
<dbReference type="CDD" id="cd04056">
    <property type="entry name" value="Peptidases_S53"/>
    <property type="match status" value="1"/>
</dbReference>
<protein>
    <recommendedName>
        <fullName evidence="4">tripeptidyl-peptidase II</fullName>
        <ecNumber evidence="4">3.4.14.10</ecNumber>
    </recommendedName>
</protein>
<keyword evidence="11 15" id="KW-0106">Calcium</keyword>
<evidence type="ECO:0000256" key="2">
    <source>
        <dbReference type="ARBA" id="ARBA00002451"/>
    </source>
</evidence>
<dbReference type="GO" id="GO:0046872">
    <property type="term" value="F:metal ion binding"/>
    <property type="evidence" value="ECO:0007669"/>
    <property type="project" value="UniProtKB-UniRule"/>
</dbReference>
<dbReference type="InterPro" id="IPR015366">
    <property type="entry name" value="S53_propep"/>
</dbReference>
<evidence type="ECO:0000313" key="18">
    <source>
        <dbReference type="EMBL" id="TFK17885.1"/>
    </source>
</evidence>
<keyword evidence="7 15" id="KW-0479">Metal-binding</keyword>
<dbReference type="GO" id="GO:0004252">
    <property type="term" value="F:serine-type endopeptidase activity"/>
    <property type="evidence" value="ECO:0007669"/>
    <property type="project" value="UniProtKB-UniRule"/>
</dbReference>
<evidence type="ECO:0000256" key="10">
    <source>
        <dbReference type="ARBA" id="ARBA00022825"/>
    </source>
</evidence>
<evidence type="ECO:0000259" key="17">
    <source>
        <dbReference type="PROSITE" id="PS51695"/>
    </source>
</evidence>
<dbReference type="InterPro" id="IPR036852">
    <property type="entry name" value="Peptidase_S8/S53_dom_sf"/>
</dbReference>
<evidence type="ECO:0000256" key="1">
    <source>
        <dbReference type="ARBA" id="ARBA00001910"/>
    </source>
</evidence>
<dbReference type="GO" id="GO:0008240">
    <property type="term" value="F:tripeptidyl-peptidase activity"/>
    <property type="evidence" value="ECO:0007669"/>
    <property type="project" value="UniProtKB-EC"/>
</dbReference>
<dbReference type="PANTHER" id="PTHR14218:SF15">
    <property type="entry name" value="TRIPEPTIDYL-PEPTIDASE 1"/>
    <property type="match status" value="1"/>
</dbReference>
<evidence type="ECO:0000256" key="11">
    <source>
        <dbReference type="ARBA" id="ARBA00022837"/>
    </source>
</evidence>
<accession>A0A5C3KCV5</accession>
<feature type="binding site" evidence="15">
    <location>
        <position position="571"/>
    </location>
    <ligand>
        <name>Ca(2+)</name>
        <dbReference type="ChEBI" id="CHEBI:29108"/>
    </ligand>
</feature>
<dbReference type="GO" id="GO:0005576">
    <property type="term" value="C:extracellular region"/>
    <property type="evidence" value="ECO:0007669"/>
    <property type="project" value="UniProtKB-SubCell"/>
</dbReference>
<name>A0A5C3KCV5_COPMA</name>
<dbReference type="AlphaFoldDB" id="A0A5C3KCV5"/>
<keyword evidence="8 16" id="KW-0732">Signal</keyword>
<feature type="domain" description="Peptidase S53" evidence="17">
    <location>
        <begin position="223"/>
        <end position="590"/>
    </location>
</feature>
<evidence type="ECO:0000256" key="9">
    <source>
        <dbReference type="ARBA" id="ARBA00022801"/>
    </source>
</evidence>
<dbReference type="SMART" id="SM00944">
    <property type="entry name" value="Pro-kuma_activ"/>
    <property type="match status" value="1"/>
</dbReference>
<evidence type="ECO:0000256" key="13">
    <source>
        <dbReference type="ARBA" id="ARBA00023145"/>
    </source>
</evidence>
<evidence type="ECO:0000256" key="3">
    <source>
        <dbReference type="ARBA" id="ARBA00004239"/>
    </source>
</evidence>